<accession>A0ABV8CHY4</accession>
<feature type="region of interest" description="Disordered" evidence="1">
    <location>
        <begin position="1"/>
        <end position="34"/>
    </location>
</feature>
<reference evidence="3" key="1">
    <citation type="journal article" date="2019" name="Int. J. Syst. Evol. Microbiol.">
        <title>The Global Catalogue of Microorganisms (GCM) 10K type strain sequencing project: providing services to taxonomists for standard genome sequencing and annotation.</title>
        <authorList>
            <consortium name="The Broad Institute Genomics Platform"/>
            <consortium name="The Broad Institute Genome Sequencing Center for Infectious Disease"/>
            <person name="Wu L."/>
            <person name="Ma J."/>
        </authorList>
    </citation>
    <scope>NUCLEOTIDE SEQUENCE [LARGE SCALE GENOMIC DNA]</scope>
    <source>
        <strain evidence="3">CCUG 59858</strain>
    </source>
</reference>
<evidence type="ECO:0000256" key="1">
    <source>
        <dbReference type="SAM" id="MobiDB-lite"/>
    </source>
</evidence>
<protein>
    <submittedName>
        <fullName evidence="2">PA3496 family putative envelope integrity protein</fullName>
    </submittedName>
</protein>
<dbReference type="NCBIfam" id="NF046101">
    <property type="entry name" value="PA3496_fam"/>
    <property type="match status" value="1"/>
</dbReference>
<keyword evidence="3" id="KW-1185">Reference proteome</keyword>
<feature type="compositionally biased region" description="Acidic residues" evidence="1">
    <location>
        <begin position="9"/>
        <end position="19"/>
    </location>
</feature>
<dbReference type="Pfam" id="PF26620">
    <property type="entry name" value="DUF8197"/>
    <property type="match status" value="1"/>
</dbReference>
<dbReference type="InterPro" id="IPR058059">
    <property type="entry name" value="PA3496-like"/>
</dbReference>
<dbReference type="EMBL" id="JBHSAB010000031">
    <property type="protein sequence ID" value="MFC3909869.1"/>
    <property type="molecule type" value="Genomic_DNA"/>
</dbReference>
<dbReference type="Proteomes" id="UP001595758">
    <property type="component" value="Unassembled WGS sequence"/>
</dbReference>
<evidence type="ECO:0000313" key="3">
    <source>
        <dbReference type="Proteomes" id="UP001595758"/>
    </source>
</evidence>
<proteinExistence type="predicted"/>
<dbReference type="InterPro" id="IPR058510">
    <property type="entry name" value="DUF8197"/>
</dbReference>
<comment type="caution">
    <text evidence="2">The sequence shown here is derived from an EMBL/GenBank/DDBJ whole genome shotgun (WGS) entry which is preliminary data.</text>
</comment>
<name>A0ABV8CHY4_9GAMM</name>
<sequence>MSNQHFDDLEADINDVPDQPEEHTDNNRSTKLERRRRIEDLFEERRLREELSEFELI</sequence>
<feature type="compositionally biased region" description="Basic and acidic residues" evidence="1">
    <location>
        <begin position="20"/>
        <end position="34"/>
    </location>
</feature>
<dbReference type="RefSeq" id="WP_382344506.1">
    <property type="nucleotide sequence ID" value="NZ_JBHSAB010000031.1"/>
</dbReference>
<evidence type="ECO:0000313" key="2">
    <source>
        <dbReference type="EMBL" id="MFC3909869.1"/>
    </source>
</evidence>
<organism evidence="2 3">
    <name type="scientific">Legionella dresdenensis</name>
    <dbReference type="NCBI Taxonomy" id="450200"/>
    <lineage>
        <taxon>Bacteria</taxon>
        <taxon>Pseudomonadati</taxon>
        <taxon>Pseudomonadota</taxon>
        <taxon>Gammaproteobacteria</taxon>
        <taxon>Legionellales</taxon>
        <taxon>Legionellaceae</taxon>
        <taxon>Legionella</taxon>
    </lineage>
</organism>
<gene>
    <name evidence="2" type="ORF">ACFORL_12385</name>
</gene>